<dbReference type="Gene3D" id="3.30.565.10">
    <property type="entry name" value="Histidine kinase-like ATPase, C-terminal domain"/>
    <property type="match status" value="1"/>
</dbReference>
<dbReference type="InterPro" id="IPR036097">
    <property type="entry name" value="HisK_dim/P_sf"/>
</dbReference>
<dbReference type="GO" id="GO:0005886">
    <property type="term" value="C:plasma membrane"/>
    <property type="evidence" value="ECO:0007669"/>
    <property type="project" value="TreeGrafter"/>
</dbReference>
<dbReference type="RefSeq" id="WP_124104257.1">
    <property type="nucleotide sequence ID" value="NZ_LR027517.1"/>
</dbReference>
<dbReference type="InterPro" id="IPR050428">
    <property type="entry name" value="TCS_sensor_his_kinase"/>
</dbReference>
<keyword evidence="6 11" id="KW-0812">Transmembrane</keyword>
<dbReference type="Gene3D" id="1.10.287.130">
    <property type="match status" value="1"/>
</dbReference>
<keyword evidence="4" id="KW-0597">Phosphoprotein</keyword>
<evidence type="ECO:0000259" key="13">
    <source>
        <dbReference type="PROSITE" id="PS50885"/>
    </source>
</evidence>
<accession>A0A3P4AP70</accession>
<dbReference type="SMART" id="SM00387">
    <property type="entry name" value="HATPase_c"/>
    <property type="match status" value="1"/>
</dbReference>
<reference evidence="14 15" key="1">
    <citation type="submission" date="2018-10" db="EMBL/GenBank/DDBJ databases">
        <authorList>
            <person name="Peiro R."/>
            <person name="Begona"/>
            <person name="Cbmso G."/>
            <person name="Lopez M."/>
            <person name="Gonzalez S."/>
            <person name="Sacristan E."/>
            <person name="Castillo E."/>
        </authorList>
    </citation>
    <scope>NUCLEOTIDE SEQUENCE [LARGE SCALE GENOMIC DNA]</scope>
    <source>
        <strain evidence="14">TTHNAR1</strain>
    </source>
</reference>
<dbReference type="InterPro" id="IPR003594">
    <property type="entry name" value="HATPase_dom"/>
</dbReference>
<dbReference type="InterPro" id="IPR003660">
    <property type="entry name" value="HAMP_dom"/>
</dbReference>
<feature type="transmembrane region" description="Helical" evidence="11">
    <location>
        <begin position="140"/>
        <end position="160"/>
    </location>
</feature>
<sequence>MLSFRTRLFLAFALLWLLFLGGAWYLAGRSVDQALKRRLEATLVQDVLRAAEAYQKGQAGTLLTTGGVYLHLYAQDGTPIALTRPDHRLPPERLRQGGAIPQVLWERGFAAALVATPLGLLVLTAETSPIEAALEALREALLRAFLLLFPLGLALVYLTARLAAQPLEAVAREITRRSPDRLDPVPHRLPKDEFGRMVEAVNALLQALKEAKERERAFLAEASHELRTPLTVLLGHLDRLARNPQDLEALRTARATAERMRRLVEDLLALARGEVERNLNLHIVDLGEVAREAALEYGVAAEAESAEVLGDPDRLLQLLRNLVANAVRAAGKEGIQVRVRREADHALLEVEDSGPGIPEDLLPRLFQRFARGPGGGTGLGLAIAHAIAKAHGGEIQVESRPGRTVFRVRLPLLEEEA</sequence>
<keyword evidence="8 11" id="KW-1133">Transmembrane helix</keyword>
<evidence type="ECO:0000259" key="12">
    <source>
        <dbReference type="PROSITE" id="PS50109"/>
    </source>
</evidence>
<dbReference type="InterPro" id="IPR005467">
    <property type="entry name" value="His_kinase_dom"/>
</dbReference>
<dbReference type="InterPro" id="IPR003661">
    <property type="entry name" value="HisK_dim/P_dom"/>
</dbReference>
<dbReference type="CDD" id="cd00082">
    <property type="entry name" value="HisKA"/>
    <property type="match status" value="1"/>
</dbReference>
<dbReference type="PROSITE" id="PS50885">
    <property type="entry name" value="HAMP"/>
    <property type="match status" value="1"/>
</dbReference>
<keyword evidence="9" id="KW-0902">Two-component regulatory system</keyword>
<dbReference type="PANTHER" id="PTHR45436:SF5">
    <property type="entry name" value="SENSOR HISTIDINE KINASE TRCS"/>
    <property type="match status" value="1"/>
</dbReference>
<organism evidence="14 15">
    <name type="scientific">Thermus thermophilus</name>
    <dbReference type="NCBI Taxonomy" id="274"/>
    <lineage>
        <taxon>Bacteria</taxon>
        <taxon>Thermotogati</taxon>
        <taxon>Deinococcota</taxon>
        <taxon>Deinococci</taxon>
        <taxon>Thermales</taxon>
        <taxon>Thermaceae</taxon>
        <taxon>Thermus</taxon>
    </lineage>
</organism>
<proteinExistence type="predicted"/>
<dbReference type="AlphaFoldDB" id="A0A3P4AP70"/>
<dbReference type="Pfam" id="PF00512">
    <property type="entry name" value="HisKA"/>
    <property type="match status" value="1"/>
</dbReference>
<dbReference type="EMBL" id="LR027517">
    <property type="protein sequence ID" value="VCU52550.1"/>
    <property type="molecule type" value="Genomic_DNA"/>
</dbReference>
<dbReference type="GO" id="GO:0000155">
    <property type="term" value="F:phosphorelay sensor kinase activity"/>
    <property type="evidence" value="ECO:0007669"/>
    <property type="project" value="InterPro"/>
</dbReference>
<keyword evidence="10 11" id="KW-0472">Membrane</keyword>
<comment type="catalytic activity">
    <reaction evidence="1">
        <text>ATP + protein L-histidine = ADP + protein N-phospho-L-histidine.</text>
        <dbReference type="EC" id="2.7.13.3"/>
    </reaction>
</comment>
<evidence type="ECO:0000256" key="5">
    <source>
        <dbReference type="ARBA" id="ARBA00022679"/>
    </source>
</evidence>
<gene>
    <name evidence="14" type="primary">tcrY_1</name>
    <name evidence="14" type="ORF">TTHN1_00300</name>
</gene>
<dbReference type="SMART" id="SM00388">
    <property type="entry name" value="HisKA"/>
    <property type="match status" value="1"/>
</dbReference>
<name>A0A3P4AP70_THETH</name>
<evidence type="ECO:0000313" key="15">
    <source>
        <dbReference type="Proteomes" id="UP000279841"/>
    </source>
</evidence>
<evidence type="ECO:0000256" key="11">
    <source>
        <dbReference type="SAM" id="Phobius"/>
    </source>
</evidence>
<evidence type="ECO:0000256" key="2">
    <source>
        <dbReference type="ARBA" id="ARBA00004370"/>
    </source>
</evidence>
<evidence type="ECO:0000256" key="8">
    <source>
        <dbReference type="ARBA" id="ARBA00022989"/>
    </source>
</evidence>
<evidence type="ECO:0000256" key="1">
    <source>
        <dbReference type="ARBA" id="ARBA00000085"/>
    </source>
</evidence>
<evidence type="ECO:0000256" key="7">
    <source>
        <dbReference type="ARBA" id="ARBA00022777"/>
    </source>
</evidence>
<dbReference type="InterPro" id="IPR004358">
    <property type="entry name" value="Sig_transdc_His_kin-like_C"/>
</dbReference>
<dbReference type="Pfam" id="PF02518">
    <property type="entry name" value="HATPase_c"/>
    <property type="match status" value="1"/>
</dbReference>
<dbReference type="PRINTS" id="PR00344">
    <property type="entry name" value="BCTRLSENSOR"/>
</dbReference>
<dbReference type="Gene3D" id="6.10.340.10">
    <property type="match status" value="1"/>
</dbReference>
<comment type="subcellular location">
    <subcellularLocation>
        <location evidence="2">Membrane</location>
    </subcellularLocation>
</comment>
<dbReference type="PANTHER" id="PTHR45436">
    <property type="entry name" value="SENSOR HISTIDINE KINASE YKOH"/>
    <property type="match status" value="1"/>
</dbReference>
<dbReference type="SUPFAM" id="SSF55874">
    <property type="entry name" value="ATPase domain of HSP90 chaperone/DNA topoisomerase II/histidine kinase"/>
    <property type="match status" value="1"/>
</dbReference>
<evidence type="ECO:0000313" key="14">
    <source>
        <dbReference type="EMBL" id="VCU52550.1"/>
    </source>
</evidence>
<dbReference type="Proteomes" id="UP000279841">
    <property type="component" value="Chromosome"/>
</dbReference>
<feature type="domain" description="HAMP" evidence="13">
    <location>
        <begin position="161"/>
        <end position="213"/>
    </location>
</feature>
<dbReference type="CDD" id="cd00075">
    <property type="entry name" value="HATPase"/>
    <property type="match status" value="1"/>
</dbReference>
<evidence type="ECO:0000256" key="3">
    <source>
        <dbReference type="ARBA" id="ARBA00012438"/>
    </source>
</evidence>
<feature type="transmembrane region" description="Helical" evidence="11">
    <location>
        <begin position="109"/>
        <end position="128"/>
    </location>
</feature>
<evidence type="ECO:0000256" key="6">
    <source>
        <dbReference type="ARBA" id="ARBA00022692"/>
    </source>
</evidence>
<keyword evidence="7 14" id="KW-0418">Kinase</keyword>
<protein>
    <recommendedName>
        <fullName evidence="3">histidine kinase</fullName>
        <ecNumber evidence="3">2.7.13.3</ecNumber>
    </recommendedName>
</protein>
<dbReference type="SUPFAM" id="SSF47384">
    <property type="entry name" value="Homodimeric domain of signal transducing histidine kinase"/>
    <property type="match status" value="1"/>
</dbReference>
<dbReference type="PROSITE" id="PS50109">
    <property type="entry name" value="HIS_KIN"/>
    <property type="match status" value="1"/>
</dbReference>
<feature type="domain" description="Histidine kinase" evidence="12">
    <location>
        <begin position="221"/>
        <end position="414"/>
    </location>
</feature>
<evidence type="ECO:0000256" key="10">
    <source>
        <dbReference type="ARBA" id="ARBA00023136"/>
    </source>
</evidence>
<dbReference type="InterPro" id="IPR036890">
    <property type="entry name" value="HATPase_C_sf"/>
</dbReference>
<evidence type="ECO:0000256" key="4">
    <source>
        <dbReference type="ARBA" id="ARBA00022553"/>
    </source>
</evidence>
<dbReference type="EC" id="2.7.13.3" evidence="3"/>
<evidence type="ECO:0000256" key="9">
    <source>
        <dbReference type="ARBA" id="ARBA00023012"/>
    </source>
</evidence>
<keyword evidence="5" id="KW-0808">Transferase</keyword>